<reference evidence="5 6" key="1">
    <citation type="journal article" date="2019" name="Int. J. Syst. Evol. Microbiol.">
        <title>The Global Catalogue of Microorganisms (GCM) 10K type strain sequencing project: providing services to taxonomists for standard genome sequencing and annotation.</title>
        <authorList>
            <consortium name="The Broad Institute Genomics Platform"/>
            <consortium name="The Broad Institute Genome Sequencing Center for Infectious Disease"/>
            <person name="Wu L."/>
            <person name="Ma J."/>
        </authorList>
    </citation>
    <scope>NUCLEOTIDE SEQUENCE [LARGE SCALE GENOMIC DNA]</scope>
    <source>
        <strain evidence="5 6">PSR21</strain>
    </source>
</reference>
<name>A0ABD6A426_9EURY</name>
<gene>
    <name evidence="5" type="ORF">ACFQPE_00945</name>
</gene>
<sequence>MRVGLVLYGDLDARTGGFGYDRTLVSDLRDRGDDVEVVSLPWRTYRRGLLDNLDPAFVERLVGEYDVLLQDELAHPSLVLTNRRLRARLDCPLVGVVHHLRRDEVSGWRRRAYGAVERAYLDALDGVVATSEATLASVRDLASVERALVAPPARVQFDPPAVDVDARARDDPLRVVALGSVVPRKGIDALLEALSRLDAPWTLTVVGSLAADPAYVRRLRGLVADRGLDSRVAFTGDLPADAVAAILERSHVLALPSRHEGFGVAYLEGMAFGLPAVASASGGAREIVEDGVTGYLVEPDDVGTLSLRLAELEADRDHLARLGEVARERAARHPTWDETGPRVREFLAELAERPARRERA</sequence>
<dbReference type="SUPFAM" id="SSF53756">
    <property type="entry name" value="UDP-Glycosyltransferase/glycogen phosphorylase"/>
    <property type="match status" value="1"/>
</dbReference>
<dbReference type="AlphaFoldDB" id="A0ABD6A426"/>
<dbReference type="Gene3D" id="3.40.50.2000">
    <property type="entry name" value="Glycogen Phosphorylase B"/>
    <property type="match status" value="2"/>
</dbReference>
<dbReference type="GeneID" id="79314326"/>
<dbReference type="GO" id="GO:0016757">
    <property type="term" value="F:glycosyltransferase activity"/>
    <property type="evidence" value="ECO:0007669"/>
    <property type="project" value="UniProtKB-KW"/>
</dbReference>
<evidence type="ECO:0000256" key="2">
    <source>
        <dbReference type="ARBA" id="ARBA00022679"/>
    </source>
</evidence>
<accession>A0ABD6A426</accession>
<dbReference type="Pfam" id="PF00534">
    <property type="entry name" value="Glycos_transf_1"/>
    <property type="match status" value="1"/>
</dbReference>
<evidence type="ECO:0000313" key="5">
    <source>
        <dbReference type="EMBL" id="MFC7315364.1"/>
    </source>
</evidence>
<dbReference type="RefSeq" id="WP_276304766.1">
    <property type="nucleotide sequence ID" value="NZ_CP119992.1"/>
</dbReference>
<evidence type="ECO:0000259" key="4">
    <source>
        <dbReference type="Pfam" id="PF13579"/>
    </source>
</evidence>
<protein>
    <submittedName>
        <fullName evidence="5">Glycosyltransferase family 4 protein</fullName>
        <ecNumber evidence="5">2.4.-.-</ecNumber>
    </submittedName>
</protein>
<evidence type="ECO:0000256" key="1">
    <source>
        <dbReference type="ARBA" id="ARBA00022676"/>
    </source>
</evidence>
<comment type="caution">
    <text evidence="5">The sequence shown here is derived from an EMBL/GenBank/DDBJ whole genome shotgun (WGS) entry which is preliminary data.</text>
</comment>
<dbReference type="Pfam" id="PF13579">
    <property type="entry name" value="Glyco_trans_4_4"/>
    <property type="match status" value="1"/>
</dbReference>
<evidence type="ECO:0000313" key="6">
    <source>
        <dbReference type="Proteomes" id="UP001596547"/>
    </source>
</evidence>
<dbReference type="InterPro" id="IPR001296">
    <property type="entry name" value="Glyco_trans_1"/>
</dbReference>
<dbReference type="EMBL" id="JBHTBF010000001">
    <property type="protein sequence ID" value="MFC7315364.1"/>
    <property type="molecule type" value="Genomic_DNA"/>
</dbReference>
<keyword evidence="6" id="KW-1185">Reference proteome</keyword>
<feature type="domain" description="Glycosyltransferase subfamily 4-like N-terminal" evidence="4">
    <location>
        <begin position="31"/>
        <end position="149"/>
    </location>
</feature>
<keyword evidence="1 5" id="KW-0328">Glycosyltransferase</keyword>
<dbReference type="PANTHER" id="PTHR12526">
    <property type="entry name" value="GLYCOSYLTRANSFERASE"/>
    <property type="match status" value="1"/>
</dbReference>
<organism evidence="5 6">
    <name type="scientific">Halomarina halobia</name>
    <dbReference type="NCBI Taxonomy" id="3033386"/>
    <lineage>
        <taxon>Archaea</taxon>
        <taxon>Methanobacteriati</taxon>
        <taxon>Methanobacteriota</taxon>
        <taxon>Stenosarchaea group</taxon>
        <taxon>Halobacteria</taxon>
        <taxon>Halobacteriales</taxon>
        <taxon>Natronomonadaceae</taxon>
        <taxon>Halomarina</taxon>
    </lineage>
</organism>
<dbReference type="Proteomes" id="UP001596547">
    <property type="component" value="Unassembled WGS sequence"/>
</dbReference>
<dbReference type="PANTHER" id="PTHR12526:SF640">
    <property type="entry name" value="COLANIC ACID BIOSYNTHESIS GLYCOSYLTRANSFERASE WCAL-RELATED"/>
    <property type="match status" value="1"/>
</dbReference>
<keyword evidence="2 5" id="KW-0808">Transferase</keyword>
<dbReference type="InterPro" id="IPR028098">
    <property type="entry name" value="Glyco_trans_4-like_N"/>
</dbReference>
<feature type="domain" description="Glycosyl transferase family 1" evidence="3">
    <location>
        <begin position="168"/>
        <end position="329"/>
    </location>
</feature>
<dbReference type="CDD" id="cd03801">
    <property type="entry name" value="GT4_PimA-like"/>
    <property type="match status" value="1"/>
</dbReference>
<dbReference type="EC" id="2.4.-.-" evidence="5"/>
<evidence type="ECO:0000259" key="3">
    <source>
        <dbReference type="Pfam" id="PF00534"/>
    </source>
</evidence>
<proteinExistence type="predicted"/>